<evidence type="ECO:0000313" key="4">
    <source>
        <dbReference type="Proteomes" id="UP000320735"/>
    </source>
</evidence>
<dbReference type="SUPFAM" id="SSF54523">
    <property type="entry name" value="Pili subunits"/>
    <property type="match status" value="1"/>
</dbReference>
<keyword evidence="1" id="KW-1133">Transmembrane helix</keyword>
<dbReference type="InterPro" id="IPR045584">
    <property type="entry name" value="Pilin-like"/>
</dbReference>
<protein>
    <submittedName>
        <fullName evidence="3">Putative major pilin subunit</fullName>
    </submittedName>
</protein>
<feature type="domain" description="DUF1559" evidence="2">
    <location>
        <begin position="40"/>
        <end position="354"/>
    </location>
</feature>
<dbReference type="Pfam" id="PF07596">
    <property type="entry name" value="SBP_bac_10"/>
    <property type="match status" value="1"/>
</dbReference>
<keyword evidence="4" id="KW-1185">Reference proteome</keyword>
<keyword evidence="1" id="KW-0472">Membrane</keyword>
<dbReference type="NCBIfam" id="TIGR02532">
    <property type="entry name" value="IV_pilin_GFxxxE"/>
    <property type="match status" value="1"/>
</dbReference>
<comment type="caution">
    <text evidence="3">The sequence shown here is derived from an EMBL/GenBank/DDBJ whole genome shotgun (WGS) entry which is preliminary data.</text>
</comment>
<dbReference type="OrthoDB" id="269098at2"/>
<feature type="transmembrane region" description="Helical" evidence="1">
    <location>
        <begin position="21"/>
        <end position="39"/>
    </location>
</feature>
<dbReference type="AlphaFoldDB" id="A0A5C6BS42"/>
<reference evidence="3 4" key="1">
    <citation type="submission" date="2019-02" db="EMBL/GenBank/DDBJ databases">
        <title>Deep-cultivation of Planctomycetes and their phenomic and genomic characterization uncovers novel biology.</title>
        <authorList>
            <person name="Wiegand S."/>
            <person name="Jogler M."/>
            <person name="Boedeker C."/>
            <person name="Pinto D."/>
            <person name="Vollmers J."/>
            <person name="Rivas-Marin E."/>
            <person name="Kohn T."/>
            <person name="Peeters S.H."/>
            <person name="Heuer A."/>
            <person name="Rast P."/>
            <person name="Oberbeckmann S."/>
            <person name="Bunk B."/>
            <person name="Jeske O."/>
            <person name="Meyerdierks A."/>
            <person name="Storesund J.E."/>
            <person name="Kallscheuer N."/>
            <person name="Luecker S."/>
            <person name="Lage O.M."/>
            <person name="Pohl T."/>
            <person name="Merkel B.J."/>
            <person name="Hornburger P."/>
            <person name="Mueller R.-W."/>
            <person name="Bruemmer F."/>
            <person name="Labrenz M."/>
            <person name="Spormann A.M."/>
            <person name="Op Den Camp H."/>
            <person name="Overmann J."/>
            <person name="Amann R."/>
            <person name="Jetten M.S.M."/>
            <person name="Mascher T."/>
            <person name="Medema M.H."/>
            <person name="Devos D.P."/>
            <person name="Kaster A.-K."/>
            <person name="Ovreas L."/>
            <person name="Rohde M."/>
            <person name="Galperin M.Y."/>
            <person name="Jogler C."/>
        </authorList>
    </citation>
    <scope>NUCLEOTIDE SEQUENCE [LARGE SCALE GENOMIC DNA]</scope>
    <source>
        <strain evidence="3 4">CA54</strain>
    </source>
</reference>
<evidence type="ECO:0000313" key="3">
    <source>
        <dbReference type="EMBL" id="TWU14261.1"/>
    </source>
</evidence>
<dbReference type="Gene3D" id="3.30.700.10">
    <property type="entry name" value="Glycoprotein, Type 4 Pilin"/>
    <property type="match status" value="1"/>
</dbReference>
<accession>A0A5C6BS42</accession>
<gene>
    <name evidence="3" type="ORF">CA54_31040</name>
</gene>
<dbReference type="Proteomes" id="UP000320735">
    <property type="component" value="Unassembled WGS sequence"/>
</dbReference>
<dbReference type="PANTHER" id="PTHR30093">
    <property type="entry name" value="GENERAL SECRETION PATHWAY PROTEIN G"/>
    <property type="match status" value="1"/>
</dbReference>
<dbReference type="PANTHER" id="PTHR30093:SF2">
    <property type="entry name" value="TYPE II SECRETION SYSTEM PROTEIN H"/>
    <property type="match status" value="1"/>
</dbReference>
<keyword evidence="1" id="KW-0812">Transmembrane</keyword>
<dbReference type="PROSITE" id="PS00409">
    <property type="entry name" value="PROKAR_NTER_METHYL"/>
    <property type="match status" value="1"/>
</dbReference>
<evidence type="ECO:0000256" key="1">
    <source>
        <dbReference type="SAM" id="Phobius"/>
    </source>
</evidence>
<evidence type="ECO:0000259" key="2">
    <source>
        <dbReference type="Pfam" id="PF07596"/>
    </source>
</evidence>
<dbReference type="InterPro" id="IPR011453">
    <property type="entry name" value="DUF1559"/>
</dbReference>
<dbReference type="EMBL" id="SJPP01000001">
    <property type="protein sequence ID" value="TWU14261.1"/>
    <property type="molecule type" value="Genomic_DNA"/>
</dbReference>
<dbReference type="Pfam" id="PF07963">
    <property type="entry name" value="N_methyl"/>
    <property type="match status" value="1"/>
</dbReference>
<sequence>MKRSSQRNVAKCRKGFTLIELLVVIAIIAMLVALISPAVQNAREAARRTQCINRLKNLGLAMHNFANGRNGAFPDLHSTLSYNDGSADVERDVAWTYALLGYVDQRPIADNFQSFYDSPGGVLTTDPGTAQLTIFTCPDDLNNSSAPGGLSYVVNGGIGAFSLAGGVGPGSGEDGSAYPGTGSSVGLRDGVTDPTYGHDPAFSNNVDWNGDAAFDSIDQTTAFRTGVFFRPNNLIKMTIDRVSRGDGLQNTILITENMNAGSDGDWSSPRFANMAFAVNANVDGSSIPQNFGAAGRGLLDMPGSAEDWTGSQLNDANEGILPGASFAPSSGHPGIVVVCWADGRVKALNDTIDQRVYVRLVTPDGTRGGQLVQDDSATE</sequence>
<dbReference type="RefSeq" id="WP_146371486.1">
    <property type="nucleotide sequence ID" value="NZ_SJPP01000001.1"/>
</dbReference>
<organism evidence="3 4">
    <name type="scientific">Symmachiella macrocystis</name>
    <dbReference type="NCBI Taxonomy" id="2527985"/>
    <lineage>
        <taxon>Bacteria</taxon>
        <taxon>Pseudomonadati</taxon>
        <taxon>Planctomycetota</taxon>
        <taxon>Planctomycetia</taxon>
        <taxon>Planctomycetales</taxon>
        <taxon>Planctomycetaceae</taxon>
        <taxon>Symmachiella</taxon>
    </lineage>
</organism>
<proteinExistence type="predicted"/>
<name>A0A5C6BS42_9PLAN</name>
<dbReference type="InterPro" id="IPR012902">
    <property type="entry name" value="N_methyl_site"/>
</dbReference>